<feature type="domain" description="PX" evidence="2">
    <location>
        <begin position="114"/>
        <end position="235"/>
    </location>
</feature>
<dbReference type="EMBL" id="MPUH01000017">
    <property type="protein sequence ID" value="OMJ95111.1"/>
    <property type="molecule type" value="Genomic_DNA"/>
</dbReference>
<proteinExistence type="predicted"/>
<evidence type="ECO:0000259" key="2">
    <source>
        <dbReference type="PROSITE" id="PS50195"/>
    </source>
</evidence>
<dbReference type="PANTHER" id="PTHR22775">
    <property type="entry name" value="SORTING NEXIN"/>
    <property type="match status" value="1"/>
</dbReference>
<gene>
    <name evidence="3" type="ORF">SteCoe_1654</name>
</gene>
<dbReference type="SMART" id="SM00312">
    <property type="entry name" value="PX"/>
    <property type="match status" value="2"/>
</dbReference>
<protein>
    <recommendedName>
        <fullName evidence="2">PX domain-containing protein</fullName>
    </recommendedName>
</protein>
<dbReference type="Gene3D" id="3.30.1520.10">
    <property type="entry name" value="Phox-like domain"/>
    <property type="match status" value="3"/>
</dbReference>
<evidence type="ECO:0000313" key="3">
    <source>
        <dbReference type="EMBL" id="OMJ95111.1"/>
    </source>
</evidence>
<dbReference type="CDD" id="cd06093">
    <property type="entry name" value="PX_domain"/>
    <property type="match status" value="3"/>
</dbReference>
<dbReference type="Pfam" id="PF00787">
    <property type="entry name" value="PX"/>
    <property type="match status" value="2"/>
</dbReference>
<feature type="domain" description="PX" evidence="2">
    <location>
        <begin position="275"/>
        <end position="400"/>
    </location>
</feature>
<keyword evidence="4" id="KW-1185">Reference proteome</keyword>
<evidence type="ECO:0000313" key="4">
    <source>
        <dbReference type="Proteomes" id="UP000187209"/>
    </source>
</evidence>
<dbReference type="PANTHER" id="PTHR22775:SF3">
    <property type="entry name" value="SORTING NEXIN-13"/>
    <property type="match status" value="1"/>
</dbReference>
<feature type="transmembrane region" description="Helical" evidence="1">
    <location>
        <begin position="23"/>
        <end position="42"/>
    </location>
</feature>
<reference evidence="3 4" key="1">
    <citation type="submission" date="2016-11" db="EMBL/GenBank/DDBJ databases">
        <title>The macronuclear genome of Stentor coeruleus: a giant cell with tiny introns.</title>
        <authorList>
            <person name="Slabodnick M."/>
            <person name="Ruby J.G."/>
            <person name="Reiff S.B."/>
            <person name="Swart E.C."/>
            <person name="Gosai S."/>
            <person name="Prabakaran S."/>
            <person name="Witkowska E."/>
            <person name="Larue G.E."/>
            <person name="Fisher S."/>
            <person name="Freeman R.M."/>
            <person name="Gunawardena J."/>
            <person name="Chu W."/>
            <person name="Stover N.A."/>
            <person name="Gregory B.D."/>
            <person name="Nowacki M."/>
            <person name="Derisi J."/>
            <person name="Roy S.W."/>
            <person name="Marshall W.F."/>
            <person name="Sood P."/>
        </authorList>
    </citation>
    <scope>NUCLEOTIDE SEQUENCE [LARGE SCALE GENOMIC DNA]</scope>
    <source>
        <strain evidence="3">WM001</strain>
    </source>
</reference>
<feature type="transmembrane region" description="Helical" evidence="1">
    <location>
        <begin position="54"/>
        <end position="75"/>
    </location>
</feature>
<sequence length="532" mass="61770">MSIIMLRLEASLGLIMKWFGHRIYWPGCLMVYSVIFVLETGIHEDEFFDFLGNADLIMDAIGVFLCMLLTVLALFKPNEFDRRKDEISANLLKKTRFSSVGHRKSVPEDRGLAGTVIVSIKDYKIKVEGGKQVVFYNISVKIKGVVEKVRRTYYEFDQLYKTIRKSYPVEIFQYMSFPQFPIFSGMGLTLEQKTEALNDFIAELCCPEFMLEETLDFLNIKGPFREKLLEEHDDIVEAEKAVTVTEVEEIHYTGNNSFVGGNKISIFEKSTKTQSNLCIYFQVKLNILGIPSNKTQYEISWIAPSTTESSEVQRKYKDFASLNSILKRVLSPSILPKFPEKSYVRNLRKADSQAIEIRRRKLEKYMVHILNDPGFFCPELFEFIDCKIDINSLLERVSNVEYELCGPVGWEGELDGASSYIIYVMTFAKFYNQEKTAEWSVKRTFKDFEYMNNFLLKRLKSPQFIRYMQIHKHKVTDWPRLPSKHPESLSNPNDIEICRSEIESYMDELCMVPGISSAYAFKGFIDDPDNHF</sequence>
<dbReference type="Proteomes" id="UP000187209">
    <property type="component" value="Unassembled WGS sequence"/>
</dbReference>
<feature type="domain" description="PX" evidence="2">
    <location>
        <begin position="401"/>
        <end position="532"/>
    </location>
</feature>
<comment type="caution">
    <text evidence="3">The sequence shown here is derived from an EMBL/GenBank/DDBJ whole genome shotgun (WGS) entry which is preliminary data.</text>
</comment>
<dbReference type="PROSITE" id="PS50195">
    <property type="entry name" value="PX"/>
    <property type="match status" value="3"/>
</dbReference>
<dbReference type="OrthoDB" id="290967at2759"/>
<dbReference type="AlphaFoldDB" id="A0A1R2D1J8"/>
<dbReference type="SUPFAM" id="SSF64268">
    <property type="entry name" value="PX domain"/>
    <property type="match status" value="3"/>
</dbReference>
<name>A0A1R2D1J8_9CILI</name>
<organism evidence="3 4">
    <name type="scientific">Stentor coeruleus</name>
    <dbReference type="NCBI Taxonomy" id="5963"/>
    <lineage>
        <taxon>Eukaryota</taxon>
        <taxon>Sar</taxon>
        <taxon>Alveolata</taxon>
        <taxon>Ciliophora</taxon>
        <taxon>Postciliodesmatophora</taxon>
        <taxon>Heterotrichea</taxon>
        <taxon>Heterotrichida</taxon>
        <taxon>Stentoridae</taxon>
        <taxon>Stentor</taxon>
    </lineage>
</organism>
<keyword evidence="1" id="KW-1133">Transmembrane helix</keyword>
<dbReference type="GO" id="GO:0035091">
    <property type="term" value="F:phosphatidylinositol binding"/>
    <property type="evidence" value="ECO:0007669"/>
    <property type="project" value="InterPro"/>
</dbReference>
<dbReference type="InterPro" id="IPR036871">
    <property type="entry name" value="PX_dom_sf"/>
</dbReference>
<dbReference type="InterPro" id="IPR001683">
    <property type="entry name" value="PX_dom"/>
</dbReference>
<keyword evidence="1" id="KW-0812">Transmembrane</keyword>
<keyword evidence="1" id="KW-0472">Membrane</keyword>
<evidence type="ECO:0000256" key="1">
    <source>
        <dbReference type="SAM" id="Phobius"/>
    </source>
</evidence>
<accession>A0A1R2D1J8</accession>